<proteinExistence type="predicted"/>
<name>A0A9P7Q938_9HYPO</name>
<dbReference type="Proteomes" id="UP000707071">
    <property type="component" value="Unassembled WGS sequence"/>
</dbReference>
<protein>
    <submittedName>
        <fullName evidence="1">Uncharacterized protein</fullName>
    </submittedName>
</protein>
<keyword evidence="2" id="KW-1185">Reference proteome</keyword>
<sequence>MEPKCFSELRVYWNDVSIRNSPLRPPVNFGVKVDCYRHAIELQQTCHLDEIWSLDSGDLRWETWRTVYTVNILTE</sequence>
<evidence type="ECO:0000313" key="1">
    <source>
        <dbReference type="EMBL" id="KAG6283260.1"/>
    </source>
</evidence>
<evidence type="ECO:0000313" key="2">
    <source>
        <dbReference type="Proteomes" id="UP000707071"/>
    </source>
</evidence>
<gene>
    <name evidence="1" type="ORF">E4U09_000325</name>
</gene>
<accession>A0A9P7Q938</accession>
<comment type="caution">
    <text evidence="1">The sequence shown here is derived from an EMBL/GenBank/DDBJ whole genome shotgun (WGS) entry which is preliminary data.</text>
</comment>
<reference evidence="1 2" key="1">
    <citation type="journal article" date="2020" name="bioRxiv">
        <title>Whole genome comparisons of ergot fungi reveals the divergence and evolution of species within the genus Claviceps are the result of varying mechanisms driving genome evolution and host range expansion.</title>
        <authorList>
            <person name="Wyka S.A."/>
            <person name="Mondo S.J."/>
            <person name="Liu M."/>
            <person name="Dettman J."/>
            <person name="Nalam V."/>
            <person name="Broders K.D."/>
        </authorList>
    </citation>
    <scope>NUCLEOTIDE SEQUENCE [LARGE SCALE GENOMIC DNA]</scope>
    <source>
        <strain evidence="1 2">Clav52</strain>
    </source>
</reference>
<organism evidence="1 2">
    <name type="scientific">Claviceps aff. purpurea</name>
    <dbReference type="NCBI Taxonomy" id="1967640"/>
    <lineage>
        <taxon>Eukaryota</taxon>
        <taxon>Fungi</taxon>
        <taxon>Dikarya</taxon>
        <taxon>Ascomycota</taxon>
        <taxon>Pezizomycotina</taxon>
        <taxon>Sordariomycetes</taxon>
        <taxon>Hypocreomycetidae</taxon>
        <taxon>Hypocreales</taxon>
        <taxon>Clavicipitaceae</taxon>
        <taxon>Claviceps</taxon>
    </lineage>
</organism>
<dbReference type="EMBL" id="SRRH01001071">
    <property type="protein sequence ID" value="KAG6283260.1"/>
    <property type="molecule type" value="Genomic_DNA"/>
</dbReference>
<dbReference type="AlphaFoldDB" id="A0A9P7Q938"/>